<feature type="region of interest" description="Disordered" evidence="1">
    <location>
        <begin position="1"/>
        <end position="55"/>
    </location>
</feature>
<gene>
    <name evidence="2" type="ORF">I303_04838</name>
    <name evidence="3" type="ORF">I303_104184</name>
</gene>
<dbReference type="VEuPathDB" id="FungiDB:I303_04838"/>
<reference evidence="2" key="1">
    <citation type="submission" date="2013-07" db="EMBL/GenBank/DDBJ databases">
        <title>The Genome Sequence of Cryptococcus dejecticola CBS10117.</title>
        <authorList>
            <consortium name="The Broad Institute Genome Sequencing Platform"/>
            <person name="Cuomo C."/>
            <person name="Litvintseva A."/>
            <person name="Chen Y."/>
            <person name="Heitman J."/>
            <person name="Sun S."/>
            <person name="Springer D."/>
            <person name="Dromer F."/>
            <person name="Young S.K."/>
            <person name="Zeng Q."/>
            <person name="Gargeya S."/>
            <person name="Fitzgerald M."/>
            <person name="Abouelleil A."/>
            <person name="Alvarado L."/>
            <person name="Berlin A.M."/>
            <person name="Chapman S.B."/>
            <person name="Dewar J."/>
            <person name="Goldberg J."/>
            <person name="Griggs A."/>
            <person name="Gujja S."/>
            <person name="Hansen M."/>
            <person name="Howarth C."/>
            <person name="Imamovic A."/>
            <person name="Larimer J."/>
            <person name="McCowan C."/>
            <person name="Murphy C."/>
            <person name="Pearson M."/>
            <person name="Priest M."/>
            <person name="Roberts A."/>
            <person name="Saif S."/>
            <person name="Shea T."/>
            <person name="Sykes S."/>
            <person name="Wortman J."/>
            <person name="Nusbaum C."/>
            <person name="Birren B."/>
        </authorList>
    </citation>
    <scope>NUCLEOTIDE SEQUENCE [LARGE SCALE GENOMIC DNA]</scope>
    <source>
        <strain evidence="2">CBS 10117</strain>
    </source>
</reference>
<dbReference type="GeneID" id="28968537"/>
<dbReference type="RefSeq" id="XP_018263344.1">
    <property type="nucleotide sequence ID" value="XM_018408133.1"/>
</dbReference>
<dbReference type="Proteomes" id="UP000078595">
    <property type="component" value="Chromosome 5"/>
</dbReference>
<feature type="compositionally biased region" description="Polar residues" evidence="1">
    <location>
        <begin position="1"/>
        <end position="11"/>
    </location>
</feature>
<dbReference type="EMBL" id="CP144534">
    <property type="protein sequence ID" value="WWC61600.1"/>
    <property type="molecule type" value="Genomic_DNA"/>
</dbReference>
<organism evidence="2">
    <name type="scientific">Kwoniella dejecticola CBS 10117</name>
    <dbReference type="NCBI Taxonomy" id="1296121"/>
    <lineage>
        <taxon>Eukaryota</taxon>
        <taxon>Fungi</taxon>
        <taxon>Dikarya</taxon>
        <taxon>Basidiomycota</taxon>
        <taxon>Agaricomycotina</taxon>
        <taxon>Tremellomycetes</taxon>
        <taxon>Tremellales</taxon>
        <taxon>Cryptococcaceae</taxon>
        <taxon>Kwoniella</taxon>
    </lineage>
</organism>
<evidence type="ECO:0000313" key="2">
    <source>
        <dbReference type="EMBL" id="OBR85502.1"/>
    </source>
</evidence>
<name>A0A1A6A615_9TREE</name>
<protein>
    <submittedName>
        <fullName evidence="2">Uncharacterized protein</fullName>
    </submittedName>
</protein>
<reference evidence="3" key="2">
    <citation type="submission" date="2013-07" db="EMBL/GenBank/DDBJ databases">
        <authorList>
            <consortium name="The Broad Institute Genome Sequencing Platform"/>
            <person name="Cuomo C."/>
            <person name="Litvintseva A."/>
            <person name="Chen Y."/>
            <person name="Heitman J."/>
            <person name="Sun S."/>
            <person name="Springer D."/>
            <person name="Dromer F."/>
            <person name="Young S.K."/>
            <person name="Zeng Q."/>
            <person name="Gargeya S."/>
            <person name="Fitzgerald M."/>
            <person name="Abouelleil A."/>
            <person name="Alvarado L."/>
            <person name="Berlin A.M."/>
            <person name="Chapman S.B."/>
            <person name="Dewar J."/>
            <person name="Goldberg J."/>
            <person name="Griggs A."/>
            <person name="Gujja S."/>
            <person name="Hansen M."/>
            <person name="Howarth C."/>
            <person name="Imamovic A."/>
            <person name="Larimer J."/>
            <person name="McCowan C."/>
            <person name="Murphy C."/>
            <person name="Pearson M."/>
            <person name="Priest M."/>
            <person name="Roberts A."/>
            <person name="Saif S."/>
            <person name="Shea T."/>
            <person name="Sykes S."/>
            <person name="Wortman J."/>
            <person name="Nusbaum C."/>
            <person name="Birren B."/>
        </authorList>
    </citation>
    <scope>NUCLEOTIDE SEQUENCE</scope>
    <source>
        <strain evidence="3">CBS 10117</strain>
    </source>
</reference>
<evidence type="ECO:0000313" key="3">
    <source>
        <dbReference type="EMBL" id="WWC61600.1"/>
    </source>
</evidence>
<reference evidence="3" key="3">
    <citation type="submission" date="2024-02" db="EMBL/GenBank/DDBJ databases">
        <title>Comparative genomics of Cryptococcus and Kwoniella reveals pathogenesis evolution and contrasting modes of karyotype evolution via chromosome fusion or intercentromeric recombination.</title>
        <authorList>
            <person name="Coelho M.A."/>
            <person name="David-Palma M."/>
            <person name="Shea T."/>
            <person name="Bowers K."/>
            <person name="McGinley-Smith S."/>
            <person name="Mohammad A.W."/>
            <person name="Gnirke A."/>
            <person name="Yurkov A.M."/>
            <person name="Nowrousian M."/>
            <person name="Sun S."/>
            <person name="Cuomo C.A."/>
            <person name="Heitman J."/>
        </authorList>
    </citation>
    <scope>NUCLEOTIDE SEQUENCE</scope>
    <source>
        <strain evidence="3">CBS 10117</strain>
    </source>
</reference>
<keyword evidence="4" id="KW-1185">Reference proteome</keyword>
<dbReference type="KEGG" id="kdj:28968537"/>
<evidence type="ECO:0000313" key="4">
    <source>
        <dbReference type="Proteomes" id="UP000078595"/>
    </source>
</evidence>
<feature type="compositionally biased region" description="Polar residues" evidence="1">
    <location>
        <begin position="33"/>
        <end position="48"/>
    </location>
</feature>
<sequence length="170" mass="19169">MNASTSQNSASRYDLRSRTRSTPGRHGRHEESTQPGNSSDGQSASTQPGGEGTWLTGEWHTDYCAKLVRTLKARYETVEAASKRSDDALTGCDGHPDHPALVPFQAEQYRAWLNLESNMQTFKKHERDVQEWSSSYDDSTELDEVYAYVSRDSEAKKAIEQAHTGFDDRY</sequence>
<evidence type="ECO:0000256" key="1">
    <source>
        <dbReference type="SAM" id="MobiDB-lite"/>
    </source>
</evidence>
<accession>A0A1A6A615</accession>
<dbReference type="EMBL" id="KI894031">
    <property type="protein sequence ID" value="OBR85502.1"/>
    <property type="molecule type" value="Genomic_DNA"/>
</dbReference>
<proteinExistence type="predicted"/>
<dbReference type="AlphaFoldDB" id="A0A1A6A615"/>